<dbReference type="AlphaFoldDB" id="A0A8B7P0Z1"/>
<dbReference type="KEGG" id="hazt:108675260"/>
<keyword evidence="2" id="KW-1185">Reference proteome</keyword>
<feature type="region of interest" description="Disordered" evidence="1">
    <location>
        <begin position="543"/>
        <end position="603"/>
    </location>
</feature>
<sequence length="705" mass="76846">MDTPKSASSKIILQKAVTPLLEPSTLKFTTPSKLVVSCNKSTNSFPSSNDSSITSKDNPIAFTSPKVVANAGRAHTENIDPNEGDELEVHFGDALIFSTVKKSLDNSAVKSPTRQRRLSLNRTPCKPSFSSSTIMHRSPSPGELLERPLVHSEHHDELKDNDDENSFQRERSSLQSIVSKPSPTINRRSPSPDDIFERSLLHSISPDDIIERSLLHSVSPDELKRSLTESPRLVSSAALNSEVHISPDASCDDGAVVELNHEMHSGSEEELVRTAMASIRTKSPIKKMREEQEESTPITRKRERSTSPTKSAVKSKTPDSRKKSRSTGFETTPLLEHVKSPSLKNSSPTLKTYPSPKEEQLFKDISNDSVTPSETLDLEIKKEDTSKSSVTSSKVVTPEDSTARRTTRRRRSTSEGPESKMPDAVLAPVATDSIASRTRRRSLSGMSTDDEASAPAQVSGVVGARTRRRSISDAEALTPMKRIVIDTIPEEESDESSGSTVQPNVKPSARRKSLAAKATPQKAPNFGTAAVLLEAAAPSPVLAGRGNRRASLTSTASTSVSTPTRRRSLASSSRAGSVSKELDAESCASPRRVSKMRRLSESPTKGLMVDTKEDATAGVTAQRVLPKRESRSLKETIGLKTCPVVVLERLSPAWYTNPVVVMRRLTPSTSSFVVLGKRSVEDSDNTDSDAGVRRTLRRRQPKTYK</sequence>
<feature type="region of interest" description="Disordered" evidence="1">
    <location>
        <begin position="279"/>
        <end position="467"/>
    </location>
</feature>
<dbReference type="Proteomes" id="UP000694843">
    <property type="component" value="Unplaced"/>
</dbReference>
<feature type="compositionally biased region" description="Polar residues" evidence="1">
    <location>
        <begin position="496"/>
        <end position="505"/>
    </location>
</feature>
<feature type="compositionally biased region" description="Basic and acidic residues" evidence="1">
    <location>
        <begin position="356"/>
        <end position="366"/>
    </location>
</feature>
<gene>
    <name evidence="3" type="primary">LOC108675260</name>
</gene>
<feature type="compositionally biased region" description="Low complexity" evidence="1">
    <location>
        <begin position="387"/>
        <end position="396"/>
    </location>
</feature>
<feature type="region of interest" description="Disordered" evidence="1">
    <location>
        <begin position="679"/>
        <end position="705"/>
    </location>
</feature>
<feature type="compositionally biased region" description="Basic and acidic residues" evidence="1">
    <location>
        <begin position="144"/>
        <end position="158"/>
    </location>
</feature>
<dbReference type="RefSeq" id="XP_018018746.1">
    <property type="nucleotide sequence ID" value="XM_018163257.2"/>
</dbReference>
<feature type="compositionally biased region" description="Polar residues" evidence="1">
    <location>
        <begin position="342"/>
        <end position="352"/>
    </location>
</feature>
<reference evidence="3" key="1">
    <citation type="submission" date="2025-08" db="UniProtKB">
        <authorList>
            <consortium name="RefSeq"/>
        </authorList>
    </citation>
    <scope>IDENTIFICATION</scope>
    <source>
        <tissue evidence="3">Whole organism</tissue>
    </source>
</reference>
<name>A0A8B7P0Z1_HYAAZ</name>
<accession>A0A8B7P0Z1</accession>
<feature type="compositionally biased region" description="Polar residues" evidence="1">
    <location>
        <begin position="120"/>
        <end position="135"/>
    </location>
</feature>
<feature type="region of interest" description="Disordered" evidence="1">
    <location>
        <begin position="488"/>
        <end position="521"/>
    </location>
</feature>
<evidence type="ECO:0000313" key="3">
    <source>
        <dbReference type="RefSeq" id="XP_018018746.1"/>
    </source>
</evidence>
<feature type="compositionally biased region" description="Polar residues" evidence="1">
    <location>
        <begin position="173"/>
        <end position="189"/>
    </location>
</feature>
<dbReference type="OrthoDB" id="6288785at2759"/>
<dbReference type="GeneID" id="108675260"/>
<evidence type="ECO:0000256" key="1">
    <source>
        <dbReference type="SAM" id="MobiDB-lite"/>
    </source>
</evidence>
<feature type="compositionally biased region" description="Basic residues" evidence="1">
    <location>
        <begin position="694"/>
        <end position="705"/>
    </location>
</feature>
<evidence type="ECO:0000313" key="2">
    <source>
        <dbReference type="Proteomes" id="UP000694843"/>
    </source>
</evidence>
<feature type="compositionally biased region" description="Low complexity" evidence="1">
    <location>
        <begin position="549"/>
        <end position="579"/>
    </location>
</feature>
<protein>
    <submittedName>
        <fullName evidence="3">Mucin-17 isoform X1</fullName>
    </submittedName>
</protein>
<organism evidence="2 3">
    <name type="scientific">Hyalella azteca</name>
    <name type="common">Amphipod</name>
    <dbReference type="NCBI Taxonomy" id="294128"/>
    <lineage>
        <taxon>Eukaryota</taxon>
        <taxon>Metazoa</taxon>
        <taxon>Ecdysozoa</taxon>
        <taxon>Arthropoda</taxon>
        <taxon>Crustacea</taxon>
        <taxon>Multicrustacea</taxon>
        <taxon>Malacostraca</taxon>
        <taxon>Eumalacostraca</taxon>
        <taxon>Peracarida</taxon>
        <taxon>Amphipoda</taxon>
        <taxon>Senticaudata</taxon>
        <taxon>Talitrida</taxon>
        <taxon>Talitroidea</taxon>
        <taxon>Hyalellidae</taxon>
        <taxon>Hyalella</taxon>
    </lineage>
</organism>
<feature type="region of interest" description="Disordered" evidence="1">
    <location>
        <begin position="106"/>
        <end position="193"/>
    </location>
</feature>
<proteinExistence type="predicted"/>